<feature type="active site" description="Proton donor/acceptor" evidence="8">
    <location>
        <position position="193"/>
    </location>
</feature>
<evidence type="ECO:0000256" key="8">
    <source>
        <dbReference type="HAMAP-Rule" id="MF_03040"/>
    </source>
</evidence>
<keyword evidence="10" id="KW-1185">Reference proteome</keyword>
<keyword evidence="3" id="KW-0456">Lyase</keyword>
<protein>
    <recommendedName>
        <fullName evidence="8">U6 snRNA phosphodiesterase</fullName>
        <ecNumber evidence="8">3.1.4.-</ecNumber>
    </recommendedName>
</protein>
<dbReference type="OrthoDB" id="49151at2759"/>
<dbReference type="GO" id="GO:0034477">
    <property type="term" value="P:U6 snRNA 3'-end processing"/>
    <property type="evidence" value="ECO:0007669"/>
    <property type="project" value="UniProtKB-UniRule"/>
</dbReference>
<organism evidence="9 10">
    <name type="scientific">Conger conger</name>
    <name type="common">Conger eel</name>
    <name type="synonym">Muraena conger</name>
    <dbReference type="NCBI Taxonomy" id="82655"/>
    <lineage>
        <taxon>Eukaryota</taxon>
        <taxon>Metazoa</taxon>
        <taxon>Chordata</taxon>
        <taxon>Craniata</taxon>
        <taxon>Vertebrata</taxon>
        <taxon>Euteleostomi</taxon>
        <taxon>Actinopterygii</taxon>
        <taxon>Neopterygii</taxon>
        <taxon>Teleostei</taxon>
        <taxon>Anguilliformes</taxon>
        <taxon>Congridae</taxon>
        <taxon>Conger</taxon>
    </lineage>
</organism>
<dbReference type="AlphaFoldDB" id="A0A9Q1CYB9"/>
<comment type="caution">
    <text evidence="9">The sequence shown here is derived from an EMBL/GenBank/DDBJ whole genome shotgun (WGS) entry which is preliminary data.</text>
</comment>
<dbReference type="HAMAP" id="MF_03040">
    <property type="entry name" value="USB1"/>
    <property type="match status" value="1"/>
</dbReference>
<evidence type="ECO:0000256" key="2">
    <source>
        <dbReference type="ARBA" id="ARBA00022801"/>
    </source>
</evidence>
<comment type="catalytic activity">
    <reaction evidence="5">
        <text>a 3'-end uridylyl-uridine-RNA = a 3'-end 2',3'-cyclophospho-uridine-RNA + uridine</text>
        <dbReference type="Rhea" id="RHEA:46052"/>
        <dbReference type="Rhea" id="RHEA-COMP:17384"/>
        <dbReference type="Rhea" id="RHEA-COMP:17385"/>
        <dbReference type="ChEBI" id="CHEBI:16704"/>
        <dbReference type="ChEBI" id="CHEBI:85643"/>
        <dbReference type="ChEBI" id="CHEBI:85644"/>
    </reaction>
    <physiologicalReaction direction="left-to-right" evidence="5">
        <dbReference type="Rhea" id="RHEA:46053"/>
    </physiologicalReaction>
</comment>
<keyword evidence="1 8" id="KW-0540">Nuclease</keyword>
<dbReference type="Pfam" id="PF09749">
    <property type="entry name" value="HVSL"/>
    <property type="match status" value="1"/>
</dbReference>
<comment type="function">
    <text evidence="8">Phosphodiesterase responsible for the U6 snRNA 3' end processing. Acts as an exoribonuclease (RNase) responsible for trimming the poly(U) tract of the last nucleotides in the pre-U6 snRNA molecule, leading to the formation of mature U6 snRNA.</text>
</comment>
<keyword evidence="4 8" id="KW-0539">Nucleus</keyword>
<comment type="similarity">
    <text evidence="8">Belongs to the 2H phosphoesterase superfamily. USB1 family.</text>
</comment>
<comment type="subcellular location">
    <subcellularLocation>
        <location evidence="8">Nucleus</location>
    </subcellularLocation>
</comment>
<evidence type="ECO:0000256" key="5">
    <source>
        <dbReference type="ARBA" id="ARBA00029300"/>
    </source>
</evidence>
<feature type="active site" description="Proton donor/acceptor" evidence="8">
    <location>
        <position position="281"/>
    </location>
</feature>
<comment type="catalytic activity">
    <reaction evidence="6">
        <text>a 3'-end uridylyl-adenosine-RNA = a 3'-end 2',3'-cyclophospho-uridine-RNA + adenosine</text>
        <dbReference type="Rhea" id="RHEA:67896"/>
        <dbReference type="Rhea" id="RHEA-COMP:17385"/>
        <dbReference type="Rhea" id="RHEA-COMP:17386"/>
        <dbReference type="ChEBI" id="CHEBI:16335"/>
        <dbReference type="ChEBI" id="CHEBI:85644"/>
        <dbReference type="ChEBI" id="CHEBI:176518"/>
    </reaction>
    <physiologicalReaction direction="left-to-right" evidence="6">
        <dbReference type="Rhea" id="RHEA:67897"/>
    </physiologicalReaction>
</comment>
<dbReference type="PANTHER" id="PTHR13522:SF3">
    <property type="entry name" value="U6 SNRNA PHOSPHODIESTERASE 1"/>
    <property type="match status" value="1"/>
</dbReference>
<evidence type="ECO:0000256" key="6">
    <source>
        <dbReference type="ARBA" id="ARBA00029305"/>
    </source>
</evidence>
<accession>A0A9Q1CYB9</accession>
<dbReference type="GO" id="GO:0016829">
    <property type="term" value="F:lyase activity"/>
    <property type="evidence" value="ECO:0007669"/>
    <property type="project" value="UniProtKB-KW"/>
</dbReference>
<dbReference type="Gene3D" id="3.90.1140.10">
    <property type="entry name" value="Cyclic phosphodiesterase"/>
    <property type="match status" value="1"/>
</dbReference>
<dbReference type="InterPro" id="IPR027521">
    <property type="entry name" value="Usb1"/>
</dbReference>
<keyword evidence="2 8" id="KW-0378">Hydrolase</keyword>
<reference evidence="9" key="1">
    <citation type="journal article" date="2023" name="Science">
        <title>Genome structures resolve the early diversification of teleost fishes.</title>
        <authorList>
            <person name="Parey E."/>
            <person name="Louis A."/>
            <person name="Montfort J."/>
            <person name="Bouchez O."/>
            <person name="Roques C."/>
            <person name="Iampietro C."/>
            <person name="Lluch J."/>
            <person name="Castinel A."/>
            <person name="Donnadieu C."/>
            <person name="Desvignes T."/>
            <person name="Floi Bucao C."/>
            <person name="Jouanno E."/>
            <person name="Wen M."/>
            <person name="Mejri S."/>
            <person name="Dirks R."/>
            <person name="Jansen H."/>
            <person name="Henkel C."/>
            <person name="Chen W.J."/>
            <person name="Zahm M."/>
            <person name="Cabau C."/>
            <person name="Klopp C."/>
            <person name="Thompson A.W."/>
            <person name="Robinson-Rechavi M."/>
            <person name="Braasch I."/>
            <person name="Lecointre G."/>
            <person name="Bobe J."/>
            <person name="Postlethwait J.H."/>
            <person name="Berthelot C."/>
            <person name="Roest Crollius H."/>
            <person name="Guiguen Y."/>
        </authorList>
    </citation>
    <scope>NUCLEOTIDE SEQUENCE</scope>
    <source>
        <strain evidence="9">Concon-B</strain>
    </source>
</reference>
<evidence type="ECO:0000256" key="4">
    <source>
        <dbReference type="ARBA" id="ARBA00023242"/>
    </source>
</evidence>
<dbReference type="Proteomes" id="UP001152803">
    <property type="component" value="Unassembled WGS sequence"/>
</dbReference>
<proteinExistence type="inferred from homology"/>
<evidence type="ECO:0000256" key="7">
    <source>
        <dbReference type="ARBA" id="ARBA00046102"/>
    </source>
</evidence>
<dbReference type="EMBL" id="JAFJMO010000017">
    <property type="protein sequence ID" value="KAJ8252159.1"/>
    <property type="molecule type" value="Genomic_DNA"/>
</dbReference>
<dbReference type="GO" id="GO:0005634">
    <property type="term" value="C:nucleus"/>
    <property type="evidence" value="ECO:0007669"/>
    <property type="project" value="UniProtKB-SubCell"/>
</dbReference>
<dbReference type="FunFam" id="3.90.1140.10:FF:000002">
    <property type="entry name" value="U6 snRNA phosphodiesterase"/>
    <property type="match status" value="1"/>
</dbReference>
<gene>
    <name evidence="8" type="primary">USB1</name>
    <name evidence="9" type="ORF">COCON_G00214710</name>
</gene>
<dbReference type="EC" id="3.1.4.-" evidence="8"/>
<comment type="function">
    <text evidence="7">3'-5' RNA exonuclease that trims the 3' end of oligo(U) and oligo(A) tracts of the pre-U6 small nuclear RNA (snRNA) molecule, leading to the formation of a mature U6 snRNA 3' end-terminated with a 2',3'-cyclic phosphate. Participates in the U6 snRNA 3' end processing that prevents U6 snRNA degradation. In addition also removes uridines from the 3' end of U6atac snRNA and possibly the vault RNA VTRNA1-1.</text>
</comment>
<evidence type="ECO:0000256" key="3">
    <source>
        <dbReference type="ARBA" id="ARBA00023239"/>
    </source>
</evidence>
<name>A0A9Q1CYB9_CONCO</name>
<evidence type="ECO:0000256" key="1">
    <source>
        <dbReference type="ARBA" id="ARBA00022722"/>
    </source>
</evidence>
<evidence type="ECO:0000313" key="9">
    <source>
        <dbReference type="EMBL" id="KAJ8252159.1"/>
    </source>
</evidence>
<sequence length="305" mass="35159">MHTNPRDIVELFRVGVCLPGEVLRERFYRKWQTLDLDFNKLFSWLYDRVLRCGMLVSYSSSSEDDEENEDRDKRKHKGFKNDDCAPACKKLRCVTTTRDGRPQTAELRRALAKPRLPLPGSVLEMFRETEDPSVEDSSLHGGRVRSFQHERGNWATYVYLPYDPDEVFLELVGAMMQVVSAHGLSLNWAEEFHVSLSQTVVLRHHWIQPFVLSLRTGLASYPRMVCLAEKMKVYTNDAKTRTFLGVEITTGHAQLLEVVRAVDQTMEEFSLDTFYKNPSFHMSLAWSVGNCVDQLSSKCLQELQV</sequence>
<dbReference type="PANTHER" id="PTHR13522">
    <property type="entry name" value="U6 SNRNA PHOSPHODIESTERASE 1"/>
    <property type="match status" value="1"/>
</dbReference>
<evidence type="ECO:0000313" key="10">
    <source>
        <dbReference type="Proteomes" id="UP001152803"/>
    </source>
</evidence>
<dbReference type="GO" id="GO:1990838">
    <property type="term" value="F:poly(U)-specific exoribonuclease activity, producing 3' uridine cyclic phosphate ends"/>
    <property type="evidence" value="ECO:0007669"/>
    <property type="project" value="UniProtKB-UniRule"/>
</dbReference>